<protein>
    <submittedName>
        <fullName evidence="1">5,10-methenyltetrahydromethanopterin hydrogenase cofactor biosynthesis protein HmdC</fullName>
    </submittedName>
</protein>
<reference evidence="1" key="1">
    <citation type="journal article" date="2020" name="bioRxiv">
        <title>A rank-normalized archaeal taxonomy based on genome phylogeny resolves widespread incomplete and uneven classifications.</title>
        <authorList>
            <person name="Rinke C."/>
            <person name="Chuvochina M."/>
            <person name="Mussig A.J."/>
            <person name="Chaumeil P.-A."/>
            <person name="Waite D.W."/>
            <person name="Whitman W.B."/>
            <person name="Parks D.H."/>
            <person name="Hugenholtz P."/>
        </authorList>
    </citation>
    <scope>NUCLEOTIDE SEQUENCE</scope>
    <source>
        <strain evidence="1">UBA8853</strain>
    </source>
</reference>
<dbReference type="GeneID" id="1477319"/>
<accession>A0A832TC07</accession>
<dbReference type="RefSeq" id="WP_011018389.1">
    <property type="nucleotide sequence ID" value="NZ_DUJS01000004.1"/>
</dbReference>
<dbReference type="NCBIfam" id="TIGR03958">
    <property type="entry name" value="monoFe_hyd_HmdC"/>
    <property type="match status" value="1"/>
</dbReference>
<dbReference type="InterPro" id="IPR016760">
    <property type="entry name" value="HcgG-like"/>
</dbReference>
<comment type="caution">
    <text evidence="1">The sequence shown here is derived from an EMBL/GenBank/DDBJ whole genome shotgun (WGS) entry which is preliminary data.</text>
</comment>
<dbReference type="AlphaFoldDB" id="A0A832TC07"/>
<dbReference type="Proteomes" id="UP000619545">
    <property type="component" value="Unassembled WGS sequence"/>
</dbReference>
<name>A0A832TC07_9EURY</name>
<proteinExistence type="predicted"/>
<dbReference type="EMBL" id="DUJS01000004">
    <property type="protein sequence ID" value="HII70846.1"/>
    <property type="molecule type" value="Genomic_DNA"/>
</dbReference>
<gene>
    <name evidence="1" type="primary">hmdC</name>
    <name evidence="1" type="ORF">HA336_06415</name>
</gene>
<dbReference type="Pfam" id="PF10113">
    <property type="entry name" value="Fibrillarin_2"/>
    <property type="match status" value="1"/>
</dbReference>
<organism evidence="1 2">
    <name type="scientific">Methanopyrus kandleri</name>
    <dbReference type="NCBI Taxonomy" id="2320"/>
    <lineage>
        <taxon>Archaea</taxon>
        <taxon>Methanobacteriati</taxon>
        <taxon>Methanobacteriota</taxon>
        <taxon>Methanomada group</taxon>
        <taxon>Methanopyri</taxon>
        <taxon>Methanopyrales</taxon>
        <taxon>Methanopyraceae</taxon>
        <taxon>Methanopyrus</taxon>
    </lineage>
</organism>
<evidence type="ECO:0000313" key="2">
    <source>
        <dbReference type="Proteomes" id="UP000619545"/>
    </source>
</evidence>
<dbReference type="PIRSF" id="PIRSF019375">
    <property type="entry name" value="UCP019375"/>
    <property type="match status" value="1"/>
</dbReference>
<sequence length="511" mass="55098">MLDLLHEACESLDAALELKRLAYEGKLSVDEVVTDLGELTDRELEALGDNLRTFPMGCDLIELAVGPCASDYSPDVLLANAILADRMGLPLHVCAYAVADVAENYGMRPIELFRRLVRNVRVPVDVDHIGAHGPMRFPRDITACEGTCYLEGPPFKECPRGRIHRRLIDKERQQGEDLEEWAELAASICVNVTGEGGQDAEAHAAPLDEMKRVAETARHSGAGVGAILHVADGEDEFADGLKAAVEEVKADYLAVEGGPFNRAEDRLSAFRRAVVACRVFAPGKVVLTNGAYEDELVVGLRAGLNGALSGFPKNHHGYMVGYEPGTARRGKFGLPKVLAIMRKTLGSRYGNTKVPAGWEELEGITRAALFLGSNLLYPRDVAGIPIGDVHWVAALRSNAARELSDEVRSVEEVASEVDADTVALLGGRFPAWGLALTLDELGVSEVLISDPDAWVERATVRLLDEELDATVHAMAGDDRKAVKEADAAFVTAVMPGIAERLAERTGAMTVC</sequence>
<dbReference type="OMA" id="HHGYMCG"/>
<evidence type="ECO:0000313" key="1">
    <source>
        <dbReference type="EMBL" id="HII70846.1"/>
    </source>
</evidence>